<reference evidence="1 2" key="1">
    <citation type="submission" date="2021-08" db="EMBL/GenBank/DDBJ databases">
        <title>Draft Genome Sequence of Phanerochaete sordida strain YK-624.</title>
        <authorList>
            <person name="Mori T."/>
            <person name="Dohra H."/>
            <person name="Suzuki T."/>
            <person name="Kawagishi H."/>
            <person name="Hirai H."/>
        </authorList>
    </citation>
    <scope>NUCLEOTIDE SEQUENCE [LARGE SCALE GENOMIC DNA]</scope>
    <source>
        <strain evidence="1 2">YK-624</strain>
    </source>
</reference>
<accession>A0A9P3G1K0</accession>
<dbReference type="OrthoDB" id="3235026at2759"/>
<keyword evidence="2" id="KW-1185">Reference proteome</keyword>
<dbReference type="AlphaFoldDB" id="A0A9P3G1K0"/>
<sequence length="453" mass="49952">MQHTNAPSSWAKLPAEMKYAIAEHLESYDTRKFSKLSHETYILAVPSLYKDVYLRGSRSLRSFLDAVPEEHCAHVRTLNVDFSMDGLFSPLRATTALADLLDRCPRLEELILSIPGSLTPKIIPCFARLHSLRKLCVSNCGRDENTPLSERLVVSIAATIPCLTHLELDRICRSAMHAPELVGAYPFIPVLMGDDAVPAHPVLGNSLSLPALLRLPSLRVLRIRGTHLGDERWGSTPVQCRLAVLELGTGSCCYESPDVNRACAERILGAAAHSVEELYLGCPLARPLHLKNLRTLHVSPVLPVEHLAESLAALAHSPVSALTLTRHEDDLPEEYAALEEFVHLCEEHQNESFYAELKGVSLRTVADLFEVSPPASPKFDFDVKQASPGAVSALQHLQRCLEQTPDVDIVDHCDTTSATALASPKPVDKLGEEMLTVDEMHWMSSDWLRSPAL</sequence>
<dbReference type="SUPFAM" id="SSF52047">
    <property type="entry name" value="RNI-like"/>
    <property type="match status" value="1"/>
</dbReference>
<gene>
    <name evidence="1" type="ORF">PsYK624_024970</name>
</gene>
<dbReference type="Proteomes" id="UP000703269">
    <property type="component" value="Unassembled WGS sequence"/>
</dbReference>
<dbReference type="InterPro" id="IPR032675">
    <property type="entry name" value="LRR_dom_sf"/>
</dbReference>
<protein>
    <recommendedName>
        <fullName evidence="3">F-box domain-containing protein</fullName>
    </recommendedName>
</protein>
<comment type="caution">
    <text evidence="1">The sequence shown here is derived from an EMBL/GenBank/DDBJ whole genome shotgun (WGS) entry which is preliminary data.</text>
</comment>
<evidence type="ECO:0008006" key="3">
    <source>
        <dbReference type="Google" id="ProtNLM"/>
    </source>
</evidence>
<dbReference type="EMBL" id="BPQB01000004">
    <property type="protein sequence ID" value="GJE86417.1"/>
    <property type="molecule type" value="Genomic_DNA"/>
</dbReference>
<evidence type="ECO:0000313" key="2">
    <source>
        <dbReference type="Proteomes" id="UP000703269"/>
    </source>
</evidence>
<name>A0A9P3G1K0_9APHY</name>
<evidence type="ECO:0000313" key="1">
    <source>
        <dbReference type="EMBL" id="GJE86417.1"/>
    </source>
</evidence>
<dbReference type="Gene3D" id="3.80.10.10">
    <property type="entry name" value="Ribonuclease Inhibitor"/>
    <property type="match status" value="1"/>
</dbReference>
<proteinExistence type="predicted"/>
<organism evidence="1 2">
    <name type="scientific">Phanerochaete sordida</name>
    <dbReference type="NCBI Taxonomy" id="48140"/>
    <lineage>
        <taxon>Eukaryota</taxon>
        <taxon>Fungi</taxon>
        <taxon>Dikarya</taxon>
        <taxon>Basidiomycota</taxon>
        <taxon>Agaricomycotina</taxon>
        <taxon>Agaricomycetes</taxon>
        <taxon>Polyporales</taxon>
        <taxon>Phanerochaetaceae</taxon>
        <taxon>Phanerochaete</taxon>
    </lineage>
</organism>